<name>A0A917KZ83_9PROT</name>
<evidence type="ECO:0000313" key="3">
    <source>
        <dbReference type="Proteomes" id="UP000661507"/>
    </source>
</evidence>
<reference evidence="2" key="1">
    <citation type="journal article" date="2014" name="Int. J. Syst. Evol. Microbiol.">
        <title>Complete genome sequence of Corynebacterium casei LMG S-19264T (=DSM 44701T), isolated from a smear-ripened cheese.</title>
        <authorList>
            <consortium name="US DOE Joint Genome Institute (JGI-PGF)"/>
            <person name="Walter F."/>
            <person name="Albersmeier A."/>
            <person name="Kalinowski J."/>
            <person name="Ruckert C."/>
        </authorList>
    </citation>
    <scope>NUCLEOTIDE SEQUENCE</scope>
    <source>
        <strain evidence="2">CGMCC 1.3617</strain>
    </source>
</reference>
<dbReference type="Gene3D" id="3.40.50.12500">
    <property type="match status" value="1"/>
</dbReference>
<accession>A0A917KZ83</accession>
<sequence>MGVVVPVNNVTPEAEMDDLRPRGVVNATARIANPDRAVAGDADAAVVRAAVAGGPMGALDMLAPARPGGVAIGVMVENVAGGGAAGEALLAIGTQNSRRPKPLSVPPRGPMATSVLAAPFAGIPANGADRQAARERSLSTAAPRSAPRSPRQSPRG</sequence>
<dbReference type="Proteomes" id="UP000661507">
    <property type="component" value="Unassembled WGS sequence"/>
</dbReference>
<dbReference type="InterPro" id="IPR053714">
    <property type="entry name" value="Iso_Racemase_Enz_sf"/>
</dbReference>
<keyword evidence="3" id="KW-1185">Reference proteome</keyword>
<feature type="compositionally biased region" description="Low complexity" evidence="1">
    <location>
        <begin position="138"/>
        <end position="156"/>
    </location>
</feature>
<dbReference type="EMBL" id="BMKW01000015">
    <property type="protein sequence ID" value="GGJ37293.1"/>
    <property type="molecule type" value="Genomic_DNA"/>
</dbReference>
<feature type="region of interest" description="Disordered" evidence="1">
    <location>
        <begin position="126"/>
        <end position="156"/>
    </location>
</feature>
<gene>
    <name evidence="2" type="ORF">GCM10011320_51170</name>
</gene>
<protein>
    <submittedName>
        <fullName evidence="2">Uncharacterized protein</fullName>
    </submittedName>
</protein>
<proteinExistence type="predicted"/>
<evidence type="ECO:0000256" key="1">
    <source>
        <dbReference type="SAM" id="MobiDB-lite"/>
    </source>
</evidence>
<comment type="caution">
    <text evidence="2">The sequence shown here is derived from an EMBL/GenBank/DDBJ whole genome shotgun (WGS) entry which is preliminary data.</text>
</comment>
<reference evidence="2" key="2">
    <citation type="submission" date="2020-09" db="EMBL/GenBank/DDBJ databases">
        <authorList>
            <person name="Sun Q."/>
            <person name="Zhou Y."/>
        </authorList>
    </citation>
    <scope>NUCLEOTIDE SEQUENCE</scope>
    <source>
        <strain evidence="2">CGMCC 1.3617</strain>
    </source>
</reference>
<dbReference type="AlphaFoldDB" id="A0A917KZ83"/>
<organism evidence="2 3">
    <name type="scientific">Neoroseomonas lacus</name>
    <dbReference type="NCBI Taxonomy" id="287609"/>
    <lineage>
        <taxon>Bacteria</taxon>
        <taxon>Pseudomonadati</taxon>
        <taxon>Pseudomonadota</taxon>
        <taxon>Alphaproteobacteria</taxon>
        <taxon>Acetobacterales</taxon>
        <taxon>Acetobacteraceae</taxon>
        <taxon>Neoroseomonas</taxon>
    </lineage>
</organism>
<evidence type="ECO:0000313" key="2">
    <source>
        <dbReference type="EMBL" id="GGJ37293.1"/>
    </source>
</evidence>